<feature type="modified residue" description="N6-(pyridoxal phosphate)lysine" evidence="11">
    <location>
        <position position="604"/>
    </location>
</feature>
<dbReference type="PANTHER" id="PTHR11468">
    <property type="entry name" value="GLYCOGEN PHOSPHORYLASE"/>
    <property type="match status" value="1"/>
</dbReference>
<dbReference type="Proteomes" id="UP001150538">
    <property type="component" value="Unassembled WGS sequence"/>
</dbReference>
<dbReference type="EC" id="2.4.1.1" evidence="12"/>
<dbReference type="SUPFAM" id="SSF53756">
    <property type="entry name" value="UDP-Glycosyltransferase/glycogen phosphorylase"/>
    <property type="match status" value="1"/>
</dbReference>
<dbReference type="InterPro" id="IPR000811">
    <property type="entry name" value="Glyco_trans_35"/>
</dbReference>
<evidence type="ECO:0000256" key="1">
    <source>
        <dbReference type="ARBA" id="ARBA00001275"/>
    </source>
</evidence>
<keyword evidence="6" id="KW-0021">Allosteric enzyme</keyword>
<proteinExistence type="inferred from homology"/>
<evidence type="ECO:0000256" key="4">
    <source>
        <dbReference type="ARBA" id="ARBA00006047"/>
    </source>
</evidence>
<organism evidence="13 14">
    <name type="scientific">Mycoemilia scoparia</name>
    <dbReference type="NCBI Taxonomy" id="417184"/>
    <lineage>
        <taxon>Eukaryota</taxon>
        <taxon>Fungi</taxon>
        <taxon>Fungi incertae sedis</taxon>
        <taxon>Zoopagomycota</taxon>
        <taxon>Kickxellomycotina</taxon>
        <taxon>Kickxellomycetes</taxon>
        <taxon>Kickxellales</taxon>
        <taxon>Kickxellaceae</taxon>
        <taxon>Mycoemilia</taxon>
    </lineage>
</organism>
<keyword evidence="8 12" id="KW-0808">Transferase</keyword>
<comment type="function">
    <text evidence="12">Allosteric enzyme that catalyzes the rate-limiting step in glycogen catabolism, the phosphorolytic cleavage of glycogen to produce glucose-1-phosphate, and plays a central role in maintaining cellular and organismal glucose homeostasis.</text>
</comment>
<dbReference type="InterPro" id="IPR011833">
    <property type="entry name" value="Glycg_phsphrylas"/>
</dbReference>
<dbReference type="PANTHER" id="PTHR11468:SF3">
    <property type="entry name" value="GLYCOGEN PHOSPHORYLASE, LIVER FORM"/>
    <property type="match status" value="1"/>
</dbReference>
<protein>
    <recommendedName>
        <fullName evidence="12">Alpha-1,4 glucan phosphorylase</fullName>
        <ecNumber evidence="12">2.4.1.1</ecNumber>
    </recommendedName>
</protein>
<evidence type="ECO:0000313" key="14">
    <source>
        <dbReference type="Proteomes" id="UP001150538"/>
    </source>
</evidence>
<evidence type="ECO:0000256" key="6">
    <source>
        <dbReference type="ARBA" id="ARBA00022533"/>
    </source>
</evidence>
<evidence type="ECO:0000256" key="8">
    <source>
        <dbReference type="ARBA" id="ARBA00022679"/>
    </source>
</evidence>
<gene>
    <name evidence="13" type="primary">GPH1</name>
    <name evidence="13" type="ORF">H4219_000225</name>
</gene>
<evidence type="ECO:0000256" key="3">
    <source>
        <dbReference type="ARBA" id="ARBA00004496"/>
    </source>
</evidence>
<dbReference type="EMBL" id="JANBPU010000002">
    <property type="protein sequence ID" value="KAJ1921879.1"/>
    <property type="molecule type" value="Genomic_DNA"/>
</dbReference>
<dbReference type="PROSITE" id="PS00102">
    <property type="entry name" value="PHOSPHORYLASE"/>
    <property type="match status" value="1"/>
</dbReference>
<dbReference type="FunFam" id="3.40.50.2000:FF:000003">
    <property type="entry name" value="Alpha-1,4 glucan phosphorylase"/>
    <property type="match status" value="1"/>
</dbReference>
<keyword evidence="14" id="KW-1185">Reference proteome</keyword>
<sequence length="758" mass="86320">MSTKRVYYMSLEFLIGRTFDNAVLALDLKSEYRQSLKDLGFSMEDCIDEERDAALGNGGLGRLAACYVDSMACQNYPGWGYGLRYKYGMFQQQIIDGSQVEAPDCWLDNPNPWEFSRNDVTYNIRFYGHLVRSQDDQKKIKWEGGVSYDVMAYDVPVPGYGTYNVGNIRLWSCKTNSLFDLQAFNDGRYRDAMGGQVEAENLTNVLYPNDNHNHGKELRLKQEYLFCSATLQDIIARFKKTNLPWSEFPNKVTIQLNDTHPTLGIPELQRILVDEEGLDWEEAWEIVTRTFAFTNHTVLPEAMEKWPVPMLSKILPRHMSIIYDINLFFLQTVEKRHPTDKELLRRISIIEESTPQQVRMAYLACVGSRYVNGVAEIHSNIIKKEIFNDFVDYYGPSKFVNKTNGVSPRRWILQCNPKMSELITEVVGDNSWVNHLSKVKSLEDHIEDIDFRKRWWEAKQANKERLAKFVQDVCGITISPNSLFDIQVKRIHEYKRQLLNVLGIIHRYSEIKAMDAEEKKKAVPRVSIFAGKAASGYWMAKQIIKLINSVANKVNSDPDIGELLKVVFIPDYGVTVAEHVVPASDISQHISTAGTEASGTSNMKFVMNGGLILGTIDGANVEIAEEVGEDNIVTFGVLAHEVEQYRHALRFGHMDGVGPELANVFKIIQEGTFGDSRTFQPIIDSIVYGGDVYLVSIDFPSYIAAQKALDVMYLDRDAWIKRSIMCVARTSKFSSDRSIEDYAEEIWNIEPYPVAGTN</sequence>
<name>A0A9W8DX24_9FUNG</name>
<dbReference type="InterPro" id="IPR035090">
    <property type="entry name" value="Pyridoxal_P_attach_site"/>
</dbReference>
<dbReference type="GO" id="GO:0008184">
    <property type="term" value="F:glycogen phosphorylase activity"/>
    <property type="evidence" value="ECO:0007669"/>
    <property type="project" value="InterPro"/>
</dbReference>
<keyword evidence="5" id="KW-0963">Cytoplasm</keyword>
<dbReference type="CDD" id="cd04300">
    <property type="entry name" value="GT35_Glycogen_Phosphorylase"/>
    <property type="match status" value="1"/>
</dbReference>
<accession>A0A9W8DX24</accession>
<dbReference type="NCBIfam" id="TIGR02093">
    <property type="entry name" value="P_ylase"/>
    <property type="match status" value="1"/>
</dbReference>
<reference evidence="13" key="1">
    <citation type="submission" date="2022-07" db="EMBL/GenBank/DDBJ databases">
        <title>Phylogenomic reconstructions and comparative analyses of Kickxellomycotina fungi.</title>
        <authorList>
            <person name="Reynolds N.K."/>
            <person name="Stajich J.E."/>
            <person name="Barry K."/>
            <person name="Grigoriev I.V."/>
            <person name="Crous P."/>
            <person name="Smith M.E."/>
        </authorList>
    </citation>
    <scope>NUCLEOTIDE SEQUENCE</scope>
    <source>
        <strain evidence="13">NBRC 100468</strain>
    </source>
</reference>
<evidence type="ECO:0000256" key="9">
    <source>
        <dbReference type="ARBA" id="ARBA00022898"/>
    </source>
</evidence>
<dbReference type="Gene3D" id="3.40.50.2000">
    <property type="entry name" value="Glycogen Phosphorylase B"/>
    <property type="match status" value="2"/>
</dbReference>
<comment type="caution">
    <text evidence="13">The sequence shown here is derived from an EMBL/GenBank/DDBJ whole genome shotgun (WGS) entry which is preliminary data.</text>
</comment>
<dbReference type="GO" id="GO:0005980">
    <property type="term" value="P:glycogen catabolic process"/>
    <property type="evidence" value="ECO:0007669"/>
    <property type="project" value="TreeGrafter"/>
</dbReference>
<comment type="catalytic activity">
    <reaction evidence="1 12">
        <text>[(1-&gt;4)-alpha-D-glucosyl](n) + phosphate = [(1-&gt;4)-alpha-D-glucosyl](n-1) + alpha-D-glucose 1-phosphate</text>
        <dbReference type="Rhea" id="RHEA:41732"/>
        <dbReference type="Rhea" id="RHEA-COMP:9584"/>
        <dbReference type="Rhea" id="RHEA-COMP:9586"/>
        <dbReference type="ChEBI" id="CHEBI:15444"/>
        <dbReference type="ChEBI" id="CHEBI:43474"/>
        <dbReference type="ChEBI" id="CHEBI:58601"/>
        <dbReference type="EC" id="2.4.1.1"/>
    </reaction>
</comment>
<evidence type="ECO:0000256" key="10">
    <source>
        <dbReference type="ARBA" id="ARBA00023277"/>
    </source>
</evidence>
<evidence type="ECO:0000256" key="5">
    <source>
        <dbReference type="ARBA" id="ARBA00022490"/>
    </source>
</evidence>
<comment type="subcellular location">
    <subcellularLocation>
        <location evidence="3">Cytoplasm</location>
    </subcellularLocation>
</comment>
<comment type="similarity">
    <text evidence="4 12">Belongs to the glycogen phosphorylase family.</text>
</comment>
<dbReference type="PIRSF" id="PIRSF000460">
    <property type="entry name" value="Pprylas_GlgP"/>
    <property type="match status" value="1"/>
</dbReference>
<dbReference type="GO" id="GO:0005737">
    <property type="term" value="C:cytoplasm"/>
    <property type="evidence" value="ECO:0007669"/>
    <property type="project" value="UniProtKB-SubCell"/>
</dbReference>
<evidence type="ECO:0000256" key="2">
    <source>
        <dbReference type="ARBA" id="ARBA00001933"/>
    </source>
</evidence>
<evidence type="ECO:0000256" key="11">
    <source>
        <dbReference type="PIRSR" id="PIRSR000460-1"/>
    </source>
</evidence>
<dbReference type="GO" id="GO:0030170">
    <property type="term" value="F:pyridoxal phosphate binding"/>
    <property type="evidence" value="ECO:0007669"/>
    <property type="project" value="InterPro"/>
</dbReference>
<dbReference type="FunFam" id="3.40.50.2000:FF:000153">
    <property type="entry name" value="Alpha-1,4 glucan phosphorylase"/>
    <property type="match status" value="1"/>
</dbReference>
<comment type="cofactor">
    <cofactor evidence="2 12">
        <name>pyridoxal 5'-phosphate</name>
        <dbReference type="ChEBI" id="CHEBI:597326"/>
    </cofactor>
</comment>
<dbReference type="OrthoDB" id="9215500at2759"/>
<keyword evidence="10 12" id="KW-0119">Carbohydrate metabolism</keyword>
<evidence type="ECO:0000313" key="13">
    <source>
        <dbReference type="EMBL" id="KAJ1921879.1"/>
    </source>
</evidence>
<dbReference type="Pfam" id="PF00343">
    <property type="entry name" value="Phosphorylase"/>
    <property type="match status" value="1"/>
</dbReference>
<keyword evidence="7 12" id="KW-0328">Glycosyltransferase</keyword>
<dbReference type="AlphaFoldDB" id="A0A9W8DX24"/>
<keyword evidence="9 11" id="KW-0663">Pyridoxal phosphate</keyword>
<evidence type="ECO:0000256" key="12">
    <source>
        <dbReference type="RuleBase" id="RU000587"/>
    </source>
</evidence>
<evidence type="ECO:0000256" key="7">
    <source>
        <dbReference type="ARBA" id="ARBA00022676"/>
    </source>
</evidence>